<dbReference type="Proteomes" id="UP000675121">
    <property type="component" value="Unassembled WGS sequence"/>
</dbReference>
<name>A0A9N8R0A7_9BURK</name>
<accession>A0A9N8R0A7</accession>
<sequence>MSDFTSYVRLPHTLTADKPSIVASGSIDDDQFAARQVEFVRHLFGYCTYLHEHARTTPVSDAFLAVFVMLLEVLELNAPIEARQCATQLARIMQVTFPGLEVETKQILDSAIAKSKRPDA</sequence>
<reference evidence="1" key="1">
    <citation type="submission" date="2021-02" db="EMBL/GenBank/DDBJ databases">
        <authorList>
            <person name="Vanwijnsberghe S."/>
        </authorList>
    </citation>
    <scope>NUCLEOTIDE SEQUENCE</scope>
    <source>
        <strain evidence="1">R-70211</strain>
    </source>
</reference>
<evidence type="ECO:0000313" key="1">
    <source>
        <dbReference type="EMBL" id="CAE6916008.1"/>
    </source>
</evidence>
<keyword evidence="2" id="KW-1185">Reference proteome</keyword>
<evidence type="ECO:0000313" key="2">
    <source>
        <dbReference type="Proteomes" id="UP000675121"/>
    </source>
</evidence>
<dbReference type="RefSeq" id="WP_201074748.1">
    <property type="nucleotide sequence ID" value="NZ_CAJNAS010000011.1"/>
</dbReference>
<organism evidence="1 2">
    <name type="scientific">Paraburkholderia domus</name>
    <dbReference type="NCBI Taxonomy" id="2793075"/>
    <lineage>
        <taxon>Bacteria</taxon>
        <taxon>Pseudomonadati</taxon>
        <taxon>Pseudomonadota</taxon>
        <taxon>Betaproteobacteria</taxon>
        <taxon>Burkholderiales</taxon>
        <taxon>Burkholderiaceae</taxon>
        <taxon>Paraburkholderia</taxon>
    </lineage>
</organism>
<dbReference type="EMBL" id="CAJNAS010000011">
    <property type="protein sequence ID" value="CAE6916008.1"/>
    <property type="molecule type" value="Genomic_DNA"/>
</dbReference>
<comment type="caution">
    <text evidence="1">The sequence shown here is derived from an EMBL/GenBank/DDBJ whole genome shotgun (WGS) entry which is preliminary data.</text>
</comment>
<proteinExistence type="predicted"/>
<gene>
    <name evidence="1" type="ORF">R70211_04211</name>
</gene>
<protein>
    <submittedName>
        <fullName evidence="1">Uncharacterized protein</fullName>
    </submittedName>
</protein>
<dbReference type="AlphaFoldDB" id="A0A9N8R0A7"/>